<dbReference type="KEGG" id="kcm:ABWK59_07280"/>
<dbReference type="InterPro" id="IPR036259">
    <property type="entry name" value="MFS_trans_sf"/>
</dbReference>
<evidence type="ECO:0000259" key="8">
    <source>
        <dbReference type="PROSITE" id="PS50850"/>
    </source>
</evidence>
<keyword evidence="2 7" id="KW-0812">Transmembrane</keyword>
<dbReference type="PRINTS" id="PR01035">
    <property type="entry name" value="TCRTETA"/>
</dbReference>
<evidence type="ECO:0000256" key="7">
    <source>
        <dbReference type="SAM" id="Phobius"/>
    </source>
</evidence>
<feature type="transmembrane region" description="Helical" evidence="7">
    <location>
        <begin position="327"/>
        <end position="346"/>
    </location>
</feature>
<dbReference type="InterPro" id="IPR001958">
    <property type="entry name" value="Tet-R_TetA/multi-R_MdtG-like"/>
</dbReference>
<feature type="transmembrane region" description="Helical" evidence="7">
    <location>
        <begin position="429"/>
        <end position="451"/>
    </location>
</feature>
<dbReference type="RefSeq" id="WP_354638894.1">
    <property type="nucleotide sequence ID" value="NZ_CP159872.1"/>
</dbReference>
<feature type="transmembrane region" description="Helical" evidence="7">
    <location>
        <begin position="457"/>
        <end position="478"/>
    </location>
</feature>
<feature type="transmembrane region" description="Helical" evidence="7">
    <location>
        <begin position="222"/>
        <end position="244"/>
    </location>
</feature>
<evidence type="ECO:0000256" key="3">
    <source>
        <dbReference type="ARBA" id="ARBA00022989"/>
    </source>
</evidence>
<feature type="transmembrane region" description="Helical" evidence="7">
    <location>
        <begin position="291"/>
        <end position="315"/>
    </location>
</feature>
<evidence type="ECO:0000256" key="6">
    <source>
        <dbReference type="SAM" id="MobiDB-lite"/>
    </source>
</evidence>
<dbReference type="GO" id="GO:0005886">
    <property type="term" value="C:plasma membrane"/>
    <property type="evidence" value="ECO:0007669"/>
    <property type="project" value="UniProtKB-SubCell"/>
</dbReference>
<evidence type="ECO:0000313" key="9">
    <source>
        <dbReference type="EMBL" id="XCM78751.1"/>
    </source>
</evidence>
<keyword evidence="5" id="KW-0046">Antibiotic resistance</keyword>
<evidence type="ECO:0000256" key="1">
    <source>
        <dbReference type="ARBA" id="ARBA00004651"/>
    </source>
</evidence>
<gene>
    <name evidence="9" type="ORF">ABWK59_07280</name>
</gene>
<dbReference type="CDD" id="cd17321">
    <property type="entry name" value="MFS_MMR_MDR_like"/>
    <property type="match status" value="1"/>
</dbReference>
<organism evidence="9">
    <name type="scientific">Kitasatospora camelliae</name>
    <dbReference type="NCBI Taxonomy" id="3156397"/>
    <lineage>
        <taxon>Bacteria</taxon>
        <taxon>Bacillati</taxon>
        <taxon>Actinomycetota</taxon>
        <taxon>Actinomycetes</taxon>
        <taxon>Kitasatosporales</taxon>
        <taxon>Streptomycetaceae</taxon>
        <taxon>Kitasatospora</taxon>
    </lineage>
</organism>
<evidence type="ECO:0000256" key="4">
    <source>
        <dbReference type="ARBA" id="ARBA00023136"/>
    </source>
</evidence>
<dbReference type="GO" id="GO:0046677">
    <property type="term" value="P:response to antibiotic"/>
    <property type="evidence" value="ECO:0007669"/>
    <property type="project" value="UniProtKB-KW"/>
</dbReference>
<feature type="transmembrane region" description="Helical" evidence="7">
    <location>
        <begin position="130"/>
        <end position="151"/>
    </location>
</feature>
<feature type="transmembrane region" description="Helical" evidence="7">
    <location>
        <begin position="73"/>
        <end position="93"/>
    </location>
</feature>
<feature type="transmembrane region" description="Helical" evidence="7">
    <location>
        <begin position="191"/>
        <end position="210"/>
    </location>
</feature>
<dbReference type="SUPFAM" id="SSF103473">
    <property type="entry name" value="MFS general substrate transporter"/>
    <property type="match status" value="1"/>
</dbReference>
<dbReference type="InterPro" id="IPR011701">
    <property type="entry name" value="MFS"/>
</dbReference>
<dbReference type="PANTHER" id="PTHR42718">
    <property type="entry name" value="MAJOR FACILITATOR SUPERFAMILY MULTIDRUG TRANSPORTER MFSC"/>
    <property type="match status" value="1"/>
</dbReference>
<dbReference type="AlphaFoldDB" id="A0AAU8JU13"/>
<feature type="transmembrane region" description="Helical" evidence="7">
    <location>
        <begin position="37"/>
        <end position="61"/>
    </location>
</feature>
<evidence type="ECO:0000256" key="5">
    <source>
        <dbReference type="ARBA" id="ARBA00023251"/>
    </source>
</evidence>
<feature type="region of interest" description="Disordered" evidence="6">
    <location>
        <begin position="1"/>
        <end position="29"/>
    </location>
</feature>
<feature type="transmembrane region" description="Helical" evidence="7">
    <location>
        <begin position="385"/>
        <end position="408"/>
    </location>
</feature>
<name>A0AAU8JU13_9ACTN</name>
<accession>A0AAU8JU13</accession>
<reference evidence="9" key="1">
    <citation type="submission" date="2024-06" db="EMBL/GenBank/DDBJ databases">
        <title>The genome sequences of Kitasatospora sp. strain HUAS MG31.</title>
        <authorList>
            <person name="Mo P."/>
        </authorList>
    </citation>
    <scope>NUCLEOTIDE SEQUENCE</scope>
    <source>
        <strain evidence="9">HUAS MG31</strain>
    </source>
</reference>
<dbReference type="Pfam" id="PF07690">
    <property type="entry name" value="MFS_1"/>
    <property type="match status" value="1"/>
</dbReference>
<evidence type="ECO:0000256" key="2">
    <source>
        <dbReference type="ARBA" id="ARBA00022692"/>
    </source>
</evidence>
<dbReference type="PROSITE" id="PS50850">
    <property type="entry name" value="MFS"/>
    <property type="match status" value="1"/>
</dbReference>
<feature type="transmembrane region" description="Helical" evidence="7">
    <location>
        <begin position="105"/>
        <end position="124"/>
    </location>
</feature>
<feature type="transmembrane region" description="Helical" evidence="7">
    <location>
        <begin position="358"/>
        <end position="379"/>
    </location>
</feature>
<feature type="transmembrane region" description="Helical" evidence="7">
    <location>
        <begin position="163"/>
        <end position="185"/>
    </location>
</feature>
<proteinExistence type="predicted"/>
<feature type="domain" description="Major facilitator superfamily (MFS) profile" evidence="8">
    <location>
        <begin position="39"/>
        <end position="482"/>
    </location>
</feature>
<dbReference type="GO" id="GO:0022857">
    <property type="term" value="F:transmembrane transporter activity"/>
    <property type="evidence" value="ECO:0007669"/>
    <property type="project" value="InterPro"/>
</dbReference>
<feature type="compositionally biased region" description="Low complexity" evidence="6">
    <location>
        <begin position="1"/>
        <end position="17"/>
    </location>
</feature>
<dbReference type="Gene3D" id="1.20.1250.20">
    <property type="entry name" value="MFS general substrate transporter like domains"/>
    <property type="match status" value="1"/>
</dbReference>
<keyword evidence="4 7" id="KW-0472">Membrane</keyword>
<feature type="transmembrane region" description="Helical" evidence="7">
    <location>
        <begin position="250"/>
        <end position="271"/>
    </location>
</feature>
<keyword evidence="3 7" id="KW-1133">Transmembrane helix</keyword>
<dbReference type="EMBL" id="CP159872">
    <property type="protein sequence ID" value="XCM78751.1"/>
    <property type="molecule type" value="Genomic_DNA"/>
</dbReference>
<dbReference type="Gene3D" id="1.20.1720.10">
    <property type="entry name" value="Multidrug resistance protein D"/>
    <property type="match status" value="1"/>
</dbReference>
<protein>
    <submittedName>
        <fullName evidence="9">MFS transporter</fullName>
    </submittedName>
</protein>
<dbReference type="PANTHER" id="PTHR42718:SF39">
    <property type="entry name" value="ACTINORHODIN TRANSPORTER-RELATED"/>
    <property type="match status" value="1"/>
</dbReference>
<comment type="subcellular location">
    <subcellularLocation>
        <location evidence="1">Cell membrane</location>
        <topology evidence="1">Multi-pass membrane protein</topology>
    </subcellularLocation>
</comment>
<sequence length="487" mass="48991">MSTTRKPPAPTRPAEALRPPPIAPPAGGLPADGRRRWAVLAVVLFAAVLDLLDATITNIAAPAIAADLDGGTALVQWLGAGYALAMGVLLVVGGRLGDRYGRRRLFLAGLTGFTLASAACGLAPGPAPLIAFRILQGAFGALVIPQGFGILRAVFPARELGRAFGVFAPCLGLSAIGGPILAGLLIDGLGWRSMFLINIVLGGLAIALAARLLPRDTGDRAATLDVLGSGLLAAAMLGLLHGLIDGSSHGWSPRAALALTAGLGSFALFCLRQRHAASPLIEPTLLRNRGFTSGLVLGLVFYAAVAGLLLVLSLYVQDGLHHTPTRASLDLAPIAAGIIAASIAAHRLTARLGRTLTLIGLLLTLAGTLALLALLALVGGGGEPAGWALAAALFLTGLGLGACFGTVYEVTLGDIGPRESGSASGSLSAVSQLANSIGAAAVTTVYFGAGADPAGGAVHSLSAVAAALLGCCALVRLLPRRAQARHH</sequence>
<dbReference type="InterPro" id="IPR020846">
    <property type="entry name" value="MFS_dom"/>
</dbReference>